<dbReference type="InterPro" id="IPR012340">
    <property type="entry name" value="NA-bd_OB-fold"/>
</dbReference>
<dbReference type="Pfam" id="PF12172">
    <property type="entry name" value="zf-ChsH2"/>
    <property type="match status" value="1"/>
</dbReference>
<dbReference type="Pfam" id="PF01796">
    <property type="entry name" value="OB_ChsH2_C"/>
    <property type="match status" value="1"/>
</dbReference>
<evidence type="ECO:0000259" key="2">
    <source>
        <dbReference type="Pfam" id="PF12172"/>
    </source>
</evidence>
<name>A0A520KXI5_9EURY</name>
<dbReference type="InterPro" id="IPR052513">
    <property type="entry name" value="Thioester_dehydratase-like"/>
</dbReference>
<gene>
    <name evidence="3" type="ORF">EF807_02830</name>
</gene>
<dbReference type="AlphaFoldDB" id="A0A520KXI5"/>
<dbReference type="PANTHER" id="PTHR34075">
    <property type="entry name" value="BLR3430 PROTEIN"/>
    <property type="match status" value="1"/>
</dbReference>
<evidence type="ECO:0000313" key="4">
    <source>
        <dbReference type="Proteomes" id="UP000320766"/>
    </source>
</evidence>
<dbReference type="Proteomes" id="UP000320766">
    <property type="component" value="Unassembled WGS sequence"/>
</dbReference>
<dbReference type="SUPFAM" id="SSF50249">
    <property type="entry name" value="Nucleic acid-binding proteins"/>
    <property type="match status" value="1"/>
</dbReference>
<dbReference type="InterPro" id="IPR022002">
    <property type="entry name" value="ChsH2_Znr"/>
</dbReference>
<dbReference type="EMBL" id="RXIL01000052">
    <property type="protein sequence ID" value="RZN70652.1"/>
    <property type="molecule type" value="Genomic_DNA"/>
</dbReference>
<dbReference type="PANTHER" id="PTHR34075:SF4">
    <property type="entry name" value="DUF35 DOMAIN-CONTAINING PROTEIN"/>
    <property type="match status" value="1"/>
</dbReference>
<protein>
    <submittedName>
        <fullName evidence="3">Zn-ribbon domain-containing OB-fold protein</fullName>
    </submittedName>
</protein>
<proteinExistence type="predicted"/>
<feature type="domain" description="ChsH2 rubredoxin-like zinc ribbon" evidence="2">
    <location>
        <begin position="31"/>
        <end position="63"/>
    </location>
</feature>
<sequence length="158" mass="18178">MAEEKERPRTIEAVGTAPFEMALGPTWTRFFEGIKEEKIFGTRCKKCGRVLVPARPFCPRCFEPMEEWVEVAQEGTIVTWSYIDYTYFGLEDDMIPVVPATIKLDGTDTSWWGVIGGFDIKDFDLVAKKVKVGGRVKAVWRKEKRGCVQDIEYWKVIE</sequence>
<evidence type="ECO:0000259" key="1">
    <source>
        <dbReference type="Pfam" id="PF01796"/>
    </source>
</evidence>
<evidence type="ECO:0000313" key="3">
    <source>
        <dbReference type="EMBL" id="RZN70652.1"/>
    </source>
</evidence>
<organism evidence="3 4">
    <name type="scientific">Candidatus Methanolliviera hydrocarbonicum</name>
    <dbReference type="NCBI Taxonomy" id="2491085"/>
    <lineage>
        <taxon>Archaea</taxon>
        <taxon>Methanobacteriati</taxon>
        <taxon>Methanobacteriota</taxon>
        <taxon>Candidatus Methanoliparia</taxon>
        <taxon>Candidatus Methanoliparales</taxon>
        <taxon>Candidatus Methanollivieraceae</taxon>
        <taxon>Candidatus Methanolliviera</taxon>
    </lineage>
</organism>
<dbReference type="InterPro" id="IPR002878">
    <property type="entry name" value="ChsH2_C"/>
</dbReference>
<accession>A0A520KXI5</accession>
<comment type="caution">
    <text evidence="3">The sequence shown here is derived from an EMBL/GenBank/DDBJ whole genome shotgun (WGS) entry which is preliminary data.</text>
</comment>
<feature type="domain" description="ChsH2 C-terminal OB-fold" evidence="1">
    <location>
        <begin position="68"/>
        <end position="141"/>
    </location>
</feature>
<dbReference type="Gene3D" id="6.10.30.10">
    <property type="match status" value="1"/>
</dbReference>
<reference evidence="3 4" key="1">
    <citation type="journal article" date="2019" name="Nat. Microbiol.">
        <title>Wide diversity of methane and short-chain alkane metabolisms in uncultured archaea.</title>
        <authorList>
            <person name="Borrel G."/>
            <person name="Adam P.S."/>
            <person name="McKay L.J."/>
            <person name="Chen L.X."/>
            <person name="Sierra-Garcia I.N."/>
            <person name="Sieber C.M."/>
            <person name="Letourneur Q."/>
            <person name="Ghozlane A."/>
            <person name="Andersen G.L."/>
            <person name="Li W.J."/>
            <person name="Hallam S.J."/>
            <person name="Muyzer G."/>
            <person name="de Oliveira V.M."/>
            <person name="Inskeep W.P."/>
            <person name="Banfield J.F."/>
            <person name="Gribaldo S."/>
        </authorList>
    </citation>
    <scope>NUCLEOTIDE SEQUENCE [LARGE SCALE GENOMIC DNA]</scope>
    <source>
        <strain evidence="3">NM1b</strain>
    </source>
</reference>